<gene>
    <name evidence="11" type="ORF">FHR75_002355</name>
</gene>
<evidence type="ECO:0000256" key="8">
    <source>
        <dbReference type="ARBA" id="ARBA00023152"/>
    </source>
</evidence>
<dbReference type="PROSITE" id="PS00433">
    <property type="entry name" value="PHOSPHOFRUCTOKINASE"/>
    <property type="match status" value="1"/>
</dbReference>
<evidence type="ECO:0000259" key="10">
    <source>
        <dbReference type="Pfam" id="PF00365"/>
    </source>
</evidence>
<dbReference type="RefSeq" id="WP_012087044.1">
    <property type="nucleotide sequence ID" value="NZ_JACHVY010000002.1"/>
</dbReference>
<feature type="domain" description="Phosphofructokinase" evidence="10">
    <location>
        <begin position="2"/>
        <end position="299"/>
    </location>
</feature>
<proteinExistence type="inferred from homology"/>
<dbReference type="EMBL" id="JACHVY010000002">
    <property type="protein sequence ID" value="MBB2901540.1"/>
    <property type="molecule type" value="Genomic_DNA"/>
</dbReference>
<dbReference type="UniPathway" id="UPA00109">
    <property type="reaction ID" value="UER00182"/>
</dbReference>
<evidence type="ECO:0000256" key="9">
    <source>
        <dbReference type="ARBA" id="ARBA00038478"/>
    </source>
</evidence>
<evidence type="ECO:0000313" key="12">
    <source>
        <dbReference type="Proteomes" id="UP000533269"/>
    </source>
</evidence>
<comment type="similarity">
    <text evidence="9">Belongs to the phosphofructokinase type A (PFKA) family.</text>
</comment>
<dbReference type="GO" id="GO:0030388">
    <property type="term" value="P:fructose 1,6-bisphosphate metabolic process"/>
    <property type="evidence" value="ECO:0007669"/>
    <property type="project" value="TreeGrafter"/>
</dbReference>
<dbReference type="NCBIfam" id="NF002872">
    <property type="entry name" value="PRK03202.1"/>
    <property type="match status" value="1"/>
</dbReference>
<dbReference type="GO" id="GO:0003872">
    <property type="term" value="F:6-phosphofructokinase activity"/>
    <property type="evidence" value="ECO:0007669"/>
    <property type="project" value="UniProtKB-EC"/>
</dbReference>
<dbReference type="InterPro" id="IPR035966">
    <property type="entry name" value="PKF_sf"/>
</dbReference>
<keyword evidence="5" id="KW-0479">Metal-binding</keyword>
<evidence type="ECO:0000256" key="2">
    <source>
        <dbReference type="ARBA" id="ARBA00004679"/>
    </source>
</evidence>
<comment type="cofactor">
    <cofactor evidence="1">
        <name>Mg(2+)</name>
        <dbReference type="ChEBI" id="CHEBI:18420"/>
    </cofactor>
</comment>
<comment type="caution">
    <text evidence="11">The sequence shown here is derived from an EMBL/GenBank/DDBJ whole genome shotgun (WGS) entry which is preliminary data.</text>
</comment>
<dbReference type="Gene3D" id="3.40.50.460">
    <property type="entry name" value="Phosphofructokinase domain"/>
    <property type="match status" value="1"/>
</dbReference>
<evidence type="ECO:0000313" key="11">
    <source>
        <dbReference type="EMBL" id="MBB2901540.1"/>
    </source>
</evidence>
<dbReference type="Proteomes" id="UP000533269">
    <property type="component" value="Unassembled WGS sequence"/>
</dbReference>
<dbReference type="AlphaFoldDB" id="A0A7W4TMH7"/>
<protein>
    <submittedName>
        <fullName evidence="11">6-phosphofructokinase 1</fullName>
        <ecNumber evidence="11">2.7.1.11</ecNumber>
    </submittedName>
</protein>
<dbReference type="GO" id="GO:0046872">
    <property type="term" value="F:metal ion binding"/>
    <property type="evidence" value="ECO:0007669"/>
    <property type="project" value="UniProtKB-KW"/>
</dbReference>
<dbReference type="InterPro" id="IPR015912">
    <property type="entry name" value="Phosphofructokinase_CS"/>
</dbReference>
<keyword evidence="3" id="KW-0963">Cytoplasm</keyword>
<dbReference type="GO" id="GO:0016208">
    <property type="term" value="F:AMP binding"/>
    <property type="evidence" value="ECO:0007669"/>
    <property type="project" value="TreeGrafter"/>
</dbReference>
<dbReference type="GO" id="GO:0005945">
    <property type="term" value="C:6-phosphofructokinase complex"/>
    <property type="evidence" value="ECO:0007669"/>
    <property type="project" value="TreeGrafter"/>
</dbReference>
<dbReference type="GO" id="GO:0061621">
    <property type="term" value="P:canonical glycolysis"/>
    <property type="evidence" value="ECO:0007669"/>
    <property type="project" value="TreeGrafter"/>
</dbReference>
<evidence type="ECO:0000256" key="5">
    <source>
        <dbReference type="ARBA" id="ARBA00022723"/>
    </source>
</evidence>
<evidence type="ECO:0000256" key="3">
    <source>
        <dbReference type="ARBA" id="ARBA00022490"/>
    </source>
</evidence>
<dbReference type="GO" id="GO:0042802">
    <property type="term" value="F:identical protein binding"/>
    <property type="evidence" value="ECO:0007669"/>
    <property type="project" value="TreeGrafter"/>
</dbReference>
<keyword evidence="8" id="KW-0324">Glycolysis</keyword>
<dbReference type="InterPro" id="IPR022953">
    <property type="entry name" value="ATP_PFK"/>
</dbReference>
<dbReference type="EC" id="2.7.1.11" evidence="11"/>
<comment type="pathway">
    <text evidence="2">Carbohydrate degradation; glycolysis; D-glyceraldehyde 3-phosphate and glycerone phosphate from D-glucose: step 3/4.</text>
</comment>
<dbReference type="OMA" id="DYCIGFS"/>
<dbReference type="PANTHER" id="PTHR13697:SF52">
    <property type="entry name" value="ATP-DEPENDENT 6-PHOSPHOFRUCTOKINASE 3"/>
    <property type="match status" value="1"/>
</dbReference>
<dbReference type="Pfam" id="PF00365">
    <property type="entry name" value="PFK"/>
    <property type="match status" value="1"/>
</dbReference>
<evidence type="ECO:0000256" key="7">
    <source>
        <dbReference type="ARBA" id="ARBA00022842"/>
    </source>
</evidence>
<dbReference type="PIRSF" id="PIRSF000532">
    <property type="entry name" value="ATP_PFK_prok"/>
    <property type="match status" value="1"/>
</dbReference>
<dbReference type="GO" id="GO:0006002">
    <property type="term" value="P:fructose 6-phosphate metabolic process"/>
    <property type="evidence" value="ECO:0007669"/>
    <property type="project" value="InterPro"/>
</dbReference>
<keyword evidence="7" id="KW-0460">Magnesium</keyword>
<dbReference type="InterPro" id="IPR012003">
    <property type="entry name" value="ATP_PFK_prok-type"/>
</dbReference>
<evidence type="ECO:0000256" key="6">
    <source>
        <dbReference type="ARBA" id="ARBA00022777"/>
    </source>
</evidence>
<keyword evidence="4 11" id="KW-0808">Transferase</keyword>
<dbReference type="Gene3D" id="3.40.50.450">
    <property type="match status" value="1"/>
</dbReference>
<dbReference type="GO" id="GO:0070095">
    <property type="term" value="F:fructose-6-phosphate binding"/>
    <property type="evidence" value="ECO:0007669"/>
    <property type="project" value="TreeGrafter"/>
</dbReference>
<name>A0A7W4TMH7_KINRA</name>
<dbReference type="PANTHER" id="PTHR13697">
    <property type="entry name" value="PHOSPHOFRUCTOKINASE"/>
    <property type="match status" value="1"/>
</dbReference>
<organism evidence="11 12">
    <name type="scientific">Kineococcus radiotolerans</name>
    <dbReference type="NCBI Taxonomy" id="131568"/>
    <lineage>
        <taxon>Bacteria</taxon>
        <taxon>Bacillati</taxon>
        <taxon>Actinomycetota</taxon>
        <taxon>Actinomycetes</taxon>
        <taxon>Kineosporiales</taxon>
        <taxon>Kineosporiaceae</taxon>
        <taxon>Kineococcus</taxon>
    </lineage>
</organism>
<dbReference type="SUPFAM" id="SSF53784">
    <property type="entry name" value="Phosphofructokinase"/>
    <property type="match status" value="1"/>
</dbReference>
<dbReference type="GO" id="GO:0048029">
    <property type="term" value="F:monosaccharide binding"/>
    <property type="evidence" value="ECO:0007669"/>
    <property type="project" value="TreeGrafter"/>
</dbReference>
<evidence type="ECO:0000256" key="4">
    <source>
        <dbReference type="ARBA" id="ARBA00022679"/>
    </source>
</evidence>
<dbReference type="PRINTS" id="PR00476">
    <property type="entry name" value="PHFRCTKINASE"/>
</dbReference>
<reference evidence="11 12" key="2">
    <citation type="submission" date="2020-08" db="EMBL/GenBank/DDBJ databases">
        <authorList>
            <person name="Partida-Martinez L."/>
            <person name="Huntemann M."/>
            <person name="Clum A."/>
            <person name="Wang J."/>
            <person name="Palaniappan K."/>
            <person name="Ritter S."/>
            <person name="Chen I.-M."/>
            <person name="Stamatis D."/>
            <person name="Reddy T."/>
            <person name="O'Malley R."/>
            <person name="Daum C."/>
            <person name="Shapiro N."/>
            <person name="Ivanova N."/>
            <person name="Kyrpides N."/>
            <person name="Woyke T."/>
        </authorList>
    </citation>
    <scope>NUCLEOTIDE SEQUENCE [LARGE SCALE GENOMIC DNA]</scope>
    <source>
        <strain evidence="11 12">AS2.23</strain>
    </source>
</reference>
<sequence length="343" mass="34756">MRVGILTGGGDCPGLNAVIRAAVLAGTQRHGMEFVGFLDGWRGVLEGDTVPLDEAAVRPLLTTGGTILGSSRTNPLADGVEEGVARVRERLGALGVDALLVIGGEDTLGVATALHAAGVPVVGAPKTIDDDLSATDATFGFDTAVQTAVDACDRLATTGASHHRVMIVEVMGRHAGWIALHTGMAAGAHVTLLPEEAVDLDAVAGTVRAVLARGGAPLVVVSEGADVHGGPAGEDAPRDAFGHVRLRGAGEALEQELLARVPGVSTRVTVLGHLLRGGTPSAADRILATRFGLSAVEALASGDLGTMASLHGVEVSQVPLSEATGVLRTVPGARRAETAGIRW</sequence>
<accession>A0A7W4TMH7</accession>
<evidence type="ECO:0000256" key="1">
    <source>
        <dbReference type="ARBA" id="ARBA00001946"/>
    </source>
</evidence>
<reference evidence="11 12" key="1">
    <citation type="submission" date="2020-08" db="EMBL/GenBank/DDBJ databases">
        <title>The Agave Microbiome: Exploring the role of microbial communities in plant adaptations to desert environments.</title>
        <authorList>
            <person name="Partida-Martinez L.P."/>
        </authorList>
    </citation>
    <scope>NUCLEOTIDE SEQUENCE [LARGE SCALE GENOMIC DNA]</scope>
    <source>
        <strain evidence="11 12">AS2.23</strain>
    </source>
</reference>
<dbReference type="InterPro" id="IPR000023">
    <property type="entry name" value="Phosphofructokinase_dom"/>
</dbReference>
<keyword evidence="6 11" id="KW-0418">Kinase</keyword>
<dbReference type="GO" id="GO:0005524">
    <property type="term" value="F:ATP binding"/>
    <property type="evidence" value="ECO:0007669"/>
    <property type="project" value="InterPro"/>
</dbReference>